<feature type="signal peptide" evidence="2">
    <location>
        <begin position="1"/>
        <end position="23"/>
    </location>
</feature>
<dbReference type="Pfam" id="PF20009">
    <property type="entry name" value="GEVED"/>
    <property type="match status" value="2"/>
</dbReference>
<gene>
    <name evidence="5" type="ORF">ACFOW7_00915</name>
</gene>
<proteinExistence type="predicted"/>
<keyword evidence="6" id="KW-1185">Reference proteome</keyword>
<dbReference type="InterPro" id="IPR045474">
    <property type="entry name" value="GEVED"/>
</dbReference>
<name>A0ABV8MM25_9NEIS</name>
<evidence type="ECO:0000259" key="4">
    <source>
        <dbReference type="Pfam" id="PF20009"/>
    </source>
</evidence>
<evidence type="ECO:0000313" key="6">
    <source>
        <dbReference type="Proteomes" id="UP001595791"/>
    </source>
</evidence>
<evidence type="ECO:0000256" key="1">
    <source>
        <dbReference type="ARBA" id="ARBA00022729"/>
    </source>
</evidence>
<sequence>MHALRPTLLALSLCMLNMPAALAYCQPRGNSLDAWIDRLDVNDRPLTSGNNWGYYQHTKSAPLFAQGNALLLTPGFKASATDLYWRAWVDFNRDGGFSDSEIIFSGRSAGPITARFDLPANLPSGGPTRLRVGMGRTAYPEPCAVTSQGRTLLGDFEDFTVSLPGEPDTQAPQPVAYQPGATQRFVPVESELSIRFDEPLAETSIGSDALVLREEGSQEAVPGNLRFDAAERTLRFKPQQPLRHGGRYSAVISSDLADLSGIPLGKELSWPFAAAPDPQQNPLAMTWTFPGNEALEVDLRSDVAINFSRDIDPATLSNDNIQLLDGDRPIPLKFQYDNWTRQARFAPLSGNPLDFAKRYRVVIGRGVQDRNGYSLPQETVWSFNTIRYCTSTGLGSPYSAWIKRVEIGMDTFSNANTYSTGYYYDAAYRSTDLGWSGTLVRLRPGTPQDNRPERQRPNVVWKAWIDWNQDNIFSESEAVLSAVSNVLVQFNVPTPPDAKPGETRMRVAVKGGFGNPPYPTVYPGPCDRHSEGEVRDFKVRLSR</sequence>
<evidence type="ECO:0000313" key="5">
    <source>
        <dbReference type="EMBL" id="MFC4157906.1"/>
    </source>
</evidence>
<feature type="domain" description="SbsA Ig-like" evidence="3">
    <location>
        <begin position="280"/>
        <end position="385"/>
    </location>
</feature>
<comment type="caution">
    <text evidence="5">The sequence shown here is derived from an EMBL/GenBank/DDBJ whole genome shotgun (WGS) entry which is preliminary data.</text>
</comment>
<feature type="chain" id="PRO_5047420972" evidence="2">
    <location>
        <begin position="24"/>
        <end position="543"/>
    </location>
</feature>
<evidence type="ECO:0000256" key="2">
    <source>
        <dbReference type="SAM" id="SignalP"/>
    </source>
</evidence>
<accession>A0ABV8MM25</accession>
<feature type="domain" description="SbsA Ig-like" evidence="3">
    <location>
        <begin position="168"/>
        <end position="272"/>
    </location>
</feature>
<keyword evidence="1 2" id="KW-0732">Signal</keyword>
<dbReference type="InterPro" id="IPR014755">
    <property type="entry name" value="Cu-Rt/internalin_Ig-like"/>
</dbReference>
<dbReference type="Gene3D" id="2.60.40.1220">
    <property type="match status" value="2"/>
</dbReference>
<dbReference type="InterPro" id="IPR032812">
    <property type="entry name" value="SbsA_Ig"/>
</dbReference>
<evidence type="ECO:0000259" key="3">
    <source>
        <dbReference type="Pfam" id="PF13205"/>
    </source>
</evidence>
<reference evidence="6" key="1">
    <citation type="journal article" date="2019" name="Int. J. Syst. Evol. Microbiol.">
        <title>The Global Catalogue of Microorganisms (GCM) 10K type strain sequencing project: providing services to taxonomists for standard genome sequencing and annotation.</title>
        <authorList>
            <consortium name="The Broad Institute Genomics Platform"/>
            <consortium name="The Broad Institute Genome Sequencing Center for Infectious Disease"/>
            <person name="Wu L."/>
            <person name="Ma J."/>
        </authorList>
    </citation>
    <scope>NUCLEOTIDE SEQUENCE [LARGE SCALE GENOMIC DNA]</scope>
    <source>
        <strain evidence="6">LMG 29894</strain>
    </source>
</reference>
<protein>
    <submittedName>
        <fullName evidence="5">Ig-like domain-containing protein</fullName>
    </submittedName>
</protein>
<dbReference type="RefSeq" id="WP_378160046.1">
    <property type="nucleotide sequence ID" value="NZ_JBHSBU010000001.1"/>
</dbReference>
<organism evidence="5 6">
    <name type="scientific">Chitinimonas lacunae</name>
    <dbReference type="NCBI Taxonomy" id="1963018"/>
    <lineage>
        <taxon>Bacteria</taxon>
        <taxon>Pseudomonadati</taxon>
        <taxon>Pseudomonadota</taxon>
        <taxon>Betaproteobacteria</taxon>
        <taxon>Neisseriales</taxon>
        <taxon>Chitinibacteraceae</taxon>
        <taxon>Chitinimonas</taxon>
    </lineage>
</organism>
<feature type="domain" description="GEVED" evidence="4">
    <location>
        <begin position="84"/>
        <end position="161"/>
    </location>
</feature>
<dbReference type="Proteomes" id="UP001595791">
    <property type="component" value="Unassembled WGS sequence"/>
</dbReference>
<dbReference type="Pfam" id="PF13205">
    <property type="entry name" value="Big_5"/>
    <property type="match status" value="2"/>
</dbReference>
<feature type="domain" description="GEVED" evidence="4">
    <location>
        <begin position="461"/>
        <end position="539"/>
    </location>
</feature>
<dbReference type="EMBL" id="JBHSBU010000001">
    <property type="protein sequence ID" value="MFC4157906.1"/>
    <property type="molecule type" value="Genomic_DNA"/>
</dbReference>